<dbReference type="STRING" id="930991.A0A0D0DEE4"/>
<feature type="non-terminal residue" evidence="1">
    <location>
        <position position="1"/>
    </location>
</feature>
<feature type="non-terminal residue" evidence="1">
    <location>
        <position position="83"/>
    </location>
</feature>
<evidence type="ECO:0008006" key="3">
    <source>
        <dbReference type="Google" id="ProtNLM"/>
    </source>
</evidence>
<sequence>TLTMEQLHARLSHIAPATICEMLSKGMVEGVQLDPLHETMGQCEACEYAKATHKPIGKECELKCCPTFSDEVHMDLWGPSPVQ</sequence>
<name>A0A0D0DEE4_9AGAM</name>
<dbReference type="HOGENOM" id="CLU_102301_2_1_1"/>
<evidence type="ECO:0000313" key="2">
    <source>
        <dbReference type="Proteomes" id="UP000054538"/>
    </source>
</evidence>
<gene>
    <name evidence="1" type="ORF">PAXRUDRAFT_116976</name>
</gene>
<reference evidence="1 2" key="1">
    <citation type="submission" date="2014-04" db="EMBL/GenBank/DDBJ databases">
        <authorList>
            <consortium name="DOE Joint Genome Institute"/>
            <person name="Kuo A."/>
            <person name="Kohler A."/>
            <person name="Jargeat P."/>
            <person name="Nagy L.G."/>
            <person name="Floudas D."/>
            <person name="Copeland A."/>
            <person name="Barry K.W."/>
            <person name="Cichocki N."/>
            <person name="Veneault-Fourrey C."/>
            <person name="LaButti K."/>
            <person name="Lindquist E.A."/>
            <person name="Lipzen A."/>
            <person name="Lundell T."/>
            <person name="Morin E."/>
            <person name="Murat C."/>
            <person name="Sun H."/>
            <person name="Tunlid A."/>
            <person name="Henrissat B."/>
            <person name="Grigoriev I.V."/>
            <person name="Hibbett D.S."/>
            <person name="Martin F."/>
            <person name="Nordberg H.P."/>
            <person name="Cantor M.N."/>
            <person name="Hua S.X."/>
        </authorList>
    </citation>
    <scope>NUCLEOTIDE SEQUENCE [LARGE SCALE GENOMIC DNA]</scope>
    <source>
        <strain evidence="1 2">Ve08.2h10</strain>
    </source>
</reference>
<evidence type="ECO:0000313" key="1">
    <source>
        <dbReference type="EMBL" id="KIK75865.1"/>
    </source>
</evidence>
<dbReference type="EMBL" id="KN827805">
    <property type="protein sequence ID" value="KIK75865.1"/>
    <property type="molecule type" value="Genomic_DNA"/>
</dbReference>
<dbReference type="InParanoid" id="A0A0D0DEE4"/>
<dbReference type="Proteomes" id="UP000054538">
    <property type="component" value="Unassembled WGS sequence"/>
</dbReference>
<proteinExistence type="predicted"/>
<accession>A0A0D0DEE4</accession>
<reference evidence="2" key="2">
    <citation type="submission" date="2015-01" db="EMBL/GenBank/DDBJ databases">
        <title>Evolutionary Origins and Diversification of the Mycorrhizal Mutualists.</title>
        <authorList>
            <consortium name="DOE Joint Genome Institute"/>
            <consortium name="Mycorrhizal Genomics Consortium"/>
            <person name="Kohler A."/>
            <person name="Kuo A."/>
            <person name="Nagy L.G."/>
            <person name="Floudas D."/>
            <person name="Copeland A."/>
            <person name="Barry K.W."/>
            <person name="Cichocki N."/>
            <person name="Veneault-Fourrey C."/>
            <person name="LaButti K."/>
            <person name="Lindquist E.A."/>
            <person name="Lipzen A."/>
            <person name="Lundell T."/>
            <person name="Morin E."/>
            <person name="Murat C."/>
            <person name="Riley R."/>
            <person name="Ohm R."/>
            <person name="Sun H."/>
            <person name="Tunlid A."/>
            <person name="Henrissat B."/>
            <person name="Grigoriev I.V."/>
            <person name="Hibbett D.S."/>
            <person name="Martin F."/>
        </authorList>
    </citation>
    <scope>NUCLEOTIDE SEQUENCE [LARGE SCALE GENOMIC DNA]</scope>
    <source>
        <strain evidence="2">Ve08.2h10</strain>
    </source>
</reference>
<dbReference type="AlphaFoldDB" id="A0A0D0DEE4"/>
<dbReference type="OrthoDB" id="7691805at2759"/>
<keyword evidence="2" id="KW-1185">Reference proteome</keyword>
<organism evidence="1 2">
    <name type="scientific">Paxillus rubicundulus Ve08.2h10</name>
    <dbReference type="NCBI Taxonomy" id="930991"/>
    <lineage>
        <taxon>Eukaryota</taxon>
        <taxon>Fungi</taxon>
        <taxon>Dikarya</taxon>
        <taxon>Basidiomycota</taxon>
        <taxon>Agaricomycotina</taxon>
        <taxon>Agaricomycetes</taxon>
        <taxon>Agaricomycetidae</taxon>
        <taxon>Boletales</taxon>
        <taxon>Paxilineae</taxon>
        <taxon>Paxillaceae</taxon>
        <taxon>Paxillus</taxon>
    </lineage>
</organism>
<protein>
    <recommendedName>
        <fullName evidence="3">GAG-pre-integrase domain-containing protein</fullName>
    </recommendedName>
</protein>